<evidence type="ECO:0000313" key="3">
    <source>
        <dbReference type="Proteomes" id="UP001149090"/>
    </source>
</evidence>
<comment type="caution">
    <text evidence="2">The sequence shown here is derived from an EMBL/GenBank/DDBJ whole genome shotgun (WGS) entry which is preliminary data.</text>
</comment>
<name>A0A9Q0LQ65_ANAIG</name>
<dbReference type="OrthoDB" id="200415at2759"/>
<dbReference type="GO" id="GO:0005783">
    <property type="term" value="C:endoplasmic reticulum"/>
    <property type="evidence" value="ECO:0007669"/>
    <property type="project" value="TreeGrafter"/>
</dbReference>
<dbReference type="GO" id="GO:0006506">
    <property type="term" value="P:GPI anchor biosynthetic process"/>
    <property type="evidence" value="ECO:0007669"/>
    <property type="project" value="TreeGrafter"/>
</dbReference>
<sequence>MEKQKSFKIASLNAHGWRDKSNHYSFLQFLDLLKPLDIDILALEEVYHPDHYKIENKKEPVVVLQHLAEQLDCNYFFFSANHKKFGNAILVKKKFQSQKIAFQKLKVKNFQKRSFGIVSIKLENENFNFCVLHLDHISEQTRLEQVKIMNNFLTENKIVPHFLIGDFNSLSSKSDYSKKKNLQIFETRLKNSWESPVYDIYQEITSNLNYIDSWKAIHPNQLDAFSCWIGTRIDYIFIQNSLINSKFTLDSFDMIENDATDHSLLLLQISLIEEKK</sequence>
<dbReference type="GO" id="GO:0003824">
    <property type="term" value="F:catalytic activity"/>
    <property type="evidence" value="ECO:0007669"/>
    <property type="project" value="InterPro"/>
</dbReference>
<proteinExistence type="predicted"/>
<dbReference type="SUPFAM" id="SSF56219">
    <property type="entry name" value="DNase I-like"/>
    <property type="match status" value="1"/>
</dbReference>
<accession>A0A9Q0LQ65</accession>
<dbReference type="PANTHER" id="PTHR14859">
    <property type="entry name" value="CALCOFLUOR WHITE HYPERSENSITIVE PROTEIN PRECURSOR"/>
    <property type="match status" value="1"/>
</dbReference>
<organism evidence="2 3">
    <name type="scientific">Anaeramoeba ignava</name>
    <name type="common">Anaerobic marine amoeba</name>
    <dbReference type="NCBI Taxonomy" id="1746090"/>
    <lineage>
        <taxon>Eukaryota</taxon>
        <taxon>Metamonada</taxon>
        <taxon>Anaeramoebidae</taxon>
        <taxon>Anaeramoeba</taxon>
    </lineage>
</organism>
<dbReference type="EMBL" id="JAPDFW010000060">
    <property type="protein sequence ID" value="KAJ5076534.1"/>
    <property type="molecule type" value="Genomic_DNA"/>
</dbReference>
<dbReference type="InterPro" id="IPR005135">
    <property type="entry name" value="Endo/exonuclease/phosphatase"/>
</dbReference>
<gene>
    <name evidence="2" type="ORF">M0811_06114</name>
</gene>
<protein>
    <recommendedName>
        <fullName evidence="1">Endonuclease/exonuclease/phosphatase domain-containing protein</fullName>
    </recommendedName>
</protein>
<feature type="domain" description="Endonuclease/exonuclease/phosphatase" evidence="1">
    <location>
        <begin position="21"/>
        <end position="241"/>
    </location>
</feature>
<dbReference type="GO" id="GO:0016020">
    <property type="term" value="C:membrane"/>
    <property type="evidence" value="ECO:0007669"/>
    <property type="project" value="GOC"/>
</dbReference>
<dbReference type="InterPro" id="IPR051916">
    <property type="entry name" value="GPI-anchor_lipid_remodeler"/>
</dbReference>
<dbReference type="Proteomes" id="UP001149090">
    <property type="component" value="Unassembled WGS sequence"/>
</dbReference>
<evidence type="ECO:0000313" key="2">
    <source>
        <dbReference type="EMBL" id="KAJ5076534.1"/>
    </source>
</evidence>
<dbReference type="Pfam" id="PF03372">
    <property type="entry name" value="Exo_endo_phos"/>
    <property type="match status" value="1"/>
</dbReference>
<reference evidence="2" key="1">
    <citation type="submission" date="2022-10" db="EMBL/GenBank/DDBJ databases">
        <title>Novel sulphate-reducing endosymbionts in the free-living metamonad Anaeramoeba.</title>
        <authorList>
            <person name="Jerlstrom-Hultqvist J."/>
            <person name="Cepicka I."/>
            <person name="Gallot-Lavallee L."/>
            <person name="Salas-Leiva D."/>
            <person name="Curtis B.A."/>
            <person name="Zahonova K."/>
            <person name="Pipaliya S."/>
            <person name="Dacks J."/>
            <person name="Roger A.J."/>
        </authorList>
    </citation>
    <scope>NUCLEOTIDE SEQUENCE</scope>
    <source>
        <strain evidence="2">BMAN</strain>
    </source>
</reference>
<dbReference type="AlphaFoldDB" id="A0A9Q0LQ65"/>
<evidence type="ECO:0000259" key="1">
    <source>
        <dbReference type="Pfam" id="PF03372"/>
    </source>
</evidence>
<dbReference type="InterPro" id="IPR036691">
    <property type="entry name" value="Endo/exonu/phosph_ase_sf"/>
</dbReference>
<keyword evidence="3" id="KW-1185">Reference proteome</keyword>
<dbReference type="PANTHER" id="PTHR14859:SF0">
    <property type="entry name" value="ENDONUCLEASE_EXONUCLEASE_PHOSPHATASE FAMILY PROTEIN, EXPRESSED"/>
    <property type="match status" value="1"/>
</dbReference>
<dbReference type="Gene3D" id="3.60.10.10">
    <property type="entry name" value="Endonuclease/exonuclease/phosphatase"/>
    <property type="match status" value="1"/>
</dbReference>